<dbReference type="EMBL" id="AGUD01000309">
    <property type="protein sequence ID" value="EHN08945.1"/>
    <property type="molecule type" value="Genomic_DNA"/>
</dbReference>
<sequence>MPTEGDTMSTGPLSFDDAFAARAARRAVAQTAADHVANDRLAPDRPAARRARILVQESIELRPATTDDADALRTIAERDSASVPPGPLVLAETAGTPLAAVSLATGEVIADPFWPTAAAVQALRGFAHGRRRRRWPGLARS</sequence>
<protein>
    <submittedName>
        <fullName evidence="1">Uncharacterized protein</fullName>
    </submittedName>
</protein>
<dbReference type="AlphaFoldDB" id="H0EBJ8"/>
<name>H0EBJ8_9ACTN</name>
<dbReference type="Proteomes" id="UP000005143">
    <property type="component" value="Unassembled WGS sequence"/>
</dbReference>
<accession>H0EBJ8</accession>
<gene>
    <name evidence="1" type="ORF">PAI11_42300</name>
</gene>
<organism evidence="1 2">
    <name type="scientific">Patulibacter medicamentivorans</name>
    <dbReference type="NCBI Taxonomy" id="1097667"/>
    <lineage>
        <taxon>Bacteria</taxon>
        <taxon>Bacillati</taxon>
        <taxon>Actinomycetota</taxon>
        <taxon>Thermoleophilia</taxon>
        <taxon>Solirubrobacterales</taxon>
        <taxon>Patulibacteraceae</taxon>
        <taxon>Patulibacter</taxon>
    </lineage>
</organism>
<keyword evidence="2" id="KW-1185">Reference proteome</keyword>
<proteinExistence type="predicted"/>
<evidence type="ECO:0000313" key="1">
    <source>
        <dbReference type="EMBL" id="EHN08945.1"/>
    </source>
</evidence>
<comment type="caution">
    <text evidence="1">The sequence shown here is derived from an EMBL/GenBank/DDBJ whole genome shotgun (WGS) entry which is preliminary data.</text>
</comment>
<evidence type="ECO:0000313" key="2">
    <source>
        <dbReference type="Proteomes" id="UP000005143"/>
    </source>
</evidence>
<reference evidence="1 2" key="1">
    <citation type="journal article" date="2013" name="Biodegradation">
        <title>Quantitative proteomic analysis of ibuprofen-degrading Patulibacter sp. strain I11.</title>
        <authorList>
            <person name="Almeida B."/>
            <person name="Kjeldal H."/>
            <person name="Lolas I."/>
            <person name="Knudsen A.D."/>
            <person name="Carvalho G."/>
            <person name="Nielsen K.L."/>
            <person name="Barreto Crespo M.T."/>
            <person name="Stensballe A."/>
            <person name="Nielsen J.L."/>
        </authorList>
    </citation>
    <scope>NUCLEOTIDE SEQUENCE [LARGE SCALE GENOMIC DNA]</scope>
    <source>
        <strain evidence="1 2">I11</strain>
    </source>
</reference>